<sequence length="518" mass="57641">MDLKPIRRPPGNVRLVDNRTAAGAAIALLSILLTVLAFGWQTSATTAAEHLYSASLALAMLLIAAASLYYYAAFMRVADRTMYKGLFPPYLAVAIGTLLAVNLVEVYFSFFTLANSKTPFWFGASNRSRYLLLATAANITLLFLHGVVQRRAIFVRLHSPFLDESDECAPIEPDSGLVQTPLAQKRKQEATPALFDTPEFSGSWLDTLTFSWVNDIFYKGSRRQLGYADLYKLDASDTVIPNWRRYAKYRKPGRSLLVTLGLTFAPTLLAQFLLSLVIAVLHYSGPFFLQRILQSVDALGSTADNSAPTKTIRSAYLDAFGLLFFTILSSQIVDQVMWIGRHLDIRMKGLLVAELSTKTLDRRAKGSLKSATGDDKGDGGDDGDDGDDESGPAHTMTNGKVLNILTTDLNRLAKVCAFLDDLYVMPLLAVIGFIYMFQLLGWSSLIGFSVVIPYYPISKKFFSYLTSLEERTSELSDERVEAITELLQGIKAVKLYGWESQFLKKIDEHRERQLGSMW</sequence>
<proteinExistence type="predicted"/>
<name>A0ACC1JA84_9FUNG</name>
<keyword evidence="1" id="KW-0067">ATP-binding</keyword>
<dbReference type="EMBL" id="JANBPW010001631">
    <property type="protein sequence ID" value="KAJ1943757.1"/>
    <property type="molecule type" value="Genomic_DNA"/>
</dbReference>
<keyword evidence="1" id="KW-0547">Nucleotide-binding</keyword>
<organism evidence="1 2">
    <name type="scientific">Linderina macrospora</name>
    <dbReference type="NCBI Taxonomy" id="4868"/>
    <lineage>
        <taxon>Eukaryota</taxon>
        <taxon>Fungi</taxon>
        <taxon>Fungi incertae sedis</taxon>
        <taxon>Zoopagomycota</taxon>
        <taxon>Kickxellomycotina</taxon>
        <taxon>Kickxellomycetes</taxon>
        <taxon>Kickxellales</taxon>
        <taxon>Kickxellaceae</taxon>
        <taxon>Linderina</taxon>
    </lineage>
</organism>
<reference evidence="1" key="1">
    <citation type="submission" date="2022-07" db="EMBL/GenBank/DDBJ databases">
        <title>Phylogenomic reconstructions and comparative analyses of Kickxellomycotina fungi.</title>
        <authorList>
            <person name="Reynolds N.K."/>
            <person name="Stajich J.E."/>
            <person name="Barry K."/>
            <person name="Grigoriev I.V."/>
            <person name="Crous P."/>
            <person name="Smith M.E."/>
        </authorList>
    </citation>
    <scope>NUCLEOTIDE SEQUENCE</scope>
    <source>
        <strain evidence="1">NRRL 5244</strain>
    </source>
</reference>
<evidence type="ECO:0000313" key="1">
    <source>
        <dbReference type="EMBL" id="KAJ1943757.1"/>
    </source>
</evidence>
<gene>
    <name evidence="1" type="primary">YBT1_2</name>
    <name evidence="1" type="ORF">FBU59_002809</name>
</gene>
<protein>
    <submittedName>
        <fullName evidence="1">Transporter of the ATP-binding cassette (ABC)</fullName>
    </submittedName>
</protein>
<dbReference type="Proteomes" id="UP001150603">
    <property type="component" value="Unassembled WGS sequence"/>
</dbReference>
<comment type="caution">
    <text evidence="1">The sequence shown here is derived from an EMBL/GenBank/DDBJ whole genome shotgun (WGS) entry which is preliminary data.</text>
</comment>
<accession>A0ACC1JA84</accession>
<keyword evidence="2" id="KW-1185">Reference proteome</keyword>
<evidence type="ECO:0000313" key="2">
    <source>
        <dbReference type="Proteomes" id="UP001150603"/>
    </source>
</evidence>
<feature type="non-terminal residue" evidence="1">
    <location>
        <position position="518"/>
    </location>
</feature>